<feature type="compositionally biased region" description="Low complexity" evidence="3">
    <location>
        <begin position="78"/>
        <end position="89"/>
    </location>
</feature>
<organism evidence="4 5">
    <name type="scientific">Coprinellus micaceus</name>
    <name type="common">Glistening ink-cap mushroom</name>
    <name type="synonym">Coprinus micaceus</name>
    <dbReference type="NCBI Taxonomy" id="71717"/>
    <lineage>
        <taxon>Eukaryota</taxon>
        <taxon>Fungi</taxon>
        <taxon>Dikarya</taxon>
        <taxon>Basidiomycota</taxon>
        <taxon>Agaricomycotina</taxon>
        <taxon>Agaricomycetes</taxon>
        <taxon>Agaricomycetidae</taxon>
        <taxon>Agaricales</taxon>
        <taxon>Agaricineae</taxon>
        <taxon>Psathyrellaceae</taxon>
        <taxon>Coprinellus</taxon>
    </lineage>
</organism>
<feature type="compositionally biased region" description="Basic and acidic residues" evidence="3">
    <location>
        <begin position="226"/>
        <end position="237"/>
    </location>
</feature>
<comment type="subcellular location">
    <subcellularLocation>
        <location evidence="1">Nucleus</location>
    </subcellularLocation>
</comment>
<dbReference type="PROSITE" id="PS00354">
    <property type="entry name" value="HMGI_Y"/>
    <property type="match status" value="1"/>
</dbReference>
<feature type="region of interest" description="Disordered" evidence="3">
    <location>
        <begin position="66"/>
        <end position="275"/>
    </location>
</feature>
<dbReference type="SMART" id="SM00384">
    <property type="entry name" value="AT_hook"/>
    <property type="match status" value="2"/>
</dbReference>
<evidence type="ECO:0000256" key="1">
    <source>
        <dbReference type="ARBA" id="ARBA00004123"/>
    </source>
</evidence>
<feature type="compositionally biased region" description="Acidic residues" evidence="3">
    <location>
        <begin position="238"/>
        <end position="250"/>
    </location>
</feature>
<proteinExistence type="predicted"/>
<dbReference type="GO" id="GO:0003677">
    <property type="term" value="F:DNA binding"/>
    <property type="evidence" value="ECO:0007669"/>
    <property type="project" value="InterPro"/>
</dbReference>
<feature type="compositionally biased region" description="Basic residues" evidence="3">
    <location>
        <begin position="141"/>
        <end position="153"/>
    </location>
</feature>
<dbReference type="InterPro" id="IPR000637">
    <property type="entry name" value="HMGI/Y_DNA-bd_CS"/>
</dbReference>
<protein>
    <submittedName>
        <fullName evidence="4">Uncharacterized protein</fullName>
    </submittedName>
</protein>
<name>A0A4Y7SLP8_COPMI</name>
<feature type="compositionally biased region" description="Acidic residues" evidence="3">
    <location>
        <begin position="100"/>
        <end position="114"/>
    </location>
</feature>
<dbReference type="InterPro" id="IPR017956">
    <property type="entry name" value="AT_hook_DNA-bd_motif"/>
</dbReference>
<dbReference type="Pfam" id="PF02178">
    <property type="entry name" value="AT_hook"/>
    <property type="match status" value="2"/>
</dbReference>
<dbReference type="OrthoDB" id="3892913at2759"/>
<feature type="compositionally biased region" description="Basic residues" evidence="3">
    <location>
        <begin position="121"/>
        <end position="130"/>
    </location>
</feature>
<accession>A0A4Y7SLP8</accession>
<evidence type="ECO:0000256" key="2">
    <source>
        <dbReference type="ARBA" id="ARBA00023242"/>
    </source>
</evidence>
<feature type="compositionally biased region" description="Polar residues" evidence="3">
    <location>
        <begin position="256"/>
        <end position="267"/>
    </location>
</feature>
<reference evidence="4 5" key="1">
    <citation type="journal article" date="2019" name="Nat. Ecol. Evol.">
        <title>Megaphylogeny resolves global patterns of mushroom evolution.</title>
        <authorList>
            <person name="Varga T."/>
            <person name="Krizsan K."/>
            <person name="Foldi C."/>
            <person name="Dima B."/>
            <person name="Sanchez-Garcia M."/>
            <person name="Sanchez-Ramirez S."/>
            <person name="Szollosi G.J."/>
            <person name="Szarkandi J.G."/>
            <person name="Papp V."/>
            <person name="Albert L."/>
            <person name="Andreopoulos W."/>
            <person name="Angelini C."/>
            <person name="Antonin V."/>
            <person name="Barry K.W."/>
            <person name="Bougher N.L."/>
            <person name="Buchanan P."/>
            <person name="Buyck B."/>
            <person name="Bense V."/>
            <person name="Catcheside P."/>
            <person name="Chovatia M."/>
            <person name="Cooper J."/>
            <person name="Damon W."/>
            <person name="Desjardin D."/>
            <person name="Finy P."/>
            <person name="Geml J."/>
            <person name="Haridas S."/>
            <person name="Hughes K."/>
            <person name="Justo A."/>
            <person name="Karasinski D."/>
            <person name="Kautmanova I."/>
            <person name="Kiss B."/>
            <person name="Kocsube S."/>
            <person name="Kotiranta H."/>
            <person name="LaButti K.M."/>
            <person name="Lechner B.E."/>
            <person name="Liimatainen K."/>
            <person name="Lipzen A."/>
            <person name="Lukacs Z."/>
            <person name="Mihaltcheva S."/>
            <person name="Morgado L.N."/>
            <person name="Niskanen T."/>
            <person name="Noordeloos M.E."/>
            <person name="Ohm R.A."/>
            <person name="Ortiz-Santana B."/>
            <person name="Ovrebo C."/>
            <person name="Racz N."/>
            <person name="Riley R."/>
            <person name="Savchenko A."/>
            <person name="Shiryaev A."/>
            <person name="Soop K."/>
            <person name="Spirin V."/>
            <person name="Szebenyi C."/>
            <person name="Tomsovsky M."/>
            <person name="Tulloss R.E."/>
            <person name="Uehling J."/>
            <person name="Grigoriev I.V."/>
            <person name="Vagvolgyi C."/>
            <person name="Papp T."/>
            <person name="Martin F.M."/>
            <person name="Miettinen O."/>
            <person name="Hibbett D.S."/>
            <person name="Nagy L.G."/>
        </authorList>
    </citation>
    <scope>NUCLEOTIDE SEQUENCE [LARGE SCALE GENOMIC DNA]</scope>
    <source>
        <strain evidence="4 5">FP101781</strain>
    </source>
</reference>
<comment type="caution">
    <text evidence="4">The sequence shown here is derived from an EMBL/GenBank/DDBJ whole genome shotgun (WGS) entry which is preliminary data.</text>
</comment>
<evidence type="ECO:0000256" key="3">
    <source>
        <dbReference type="SAM" id="MobiDB-lite"/>
    </source>
</evidence>
<keyword evidence="2" id="KW-0539">Nucleus</keyword>
<dbReference type="STRING" id="71717.A0A4Y7SLP8"/>
<dbReference type="GO" id="GO:0006355">
    <property type="term" value="P:regulation of DNA-templated transcription"/>
    <property type="evidence" value="ECO:0007669"/>
    <property type="project" value="InterPro"/>
</dbReference>
<dbReference type="EMBL" id="QPFP01000086">
    <property type="protein sequence ID" value="TEB22775.1"/>
    <property type="molecule type" value="Genomic_DNA"/>
</dbReference>
<evidence type="ECO:0000313" key="5">
    <source>
        <dbReference type="Proteomes" id="UP000298030"/>
    </source>
</evidence>
<dbReference type="AlphaFoldDB" id="A0A4Y7SLP8"/>
<dbReference type="GO" id="GO:0005634">
    <property type="term" value="C:nucleus"/>
    <property type="evidence" value="ECO:0007669"/>
    <property type="project" value="UniProtKB-SubCell"/>
</dbReference>
<keyword evidence="5" id="KW-1185">Reference proteome</keyword>
<dbReference type="PRINTS" id="PR00929">
    <property type="entry name" value="ATHOOK"/>
</dbReference>
<gene>
    <name evidence="4" type="ORF">FA13DRAFT_1472348</name>
</gene>
<evidence type="ECO:0000313" key="4">
    <source>
        <dbReference type="EMBL" id="TEB22775.1"/>
    </source>
</evidence>
<dbReference type="Proteomes" id="UP000298030">
    <property type="component" value="Unassembled WGS sequence"/>
</dbReference>
<sequence length="303" mass="32597">MAPKRKSEAFKSNILWENVASNTLRALCRDIAGPSTTTALRTKETMISFLWDLEQHGLEVAVESLLQQSPEPSKSAAPTTPTNTRTRTTSLKRKKPEPEPTAEESDEEEADEGDNALPYNTRHKGQKRVRVTAPPLPKMSSVRRRSTASRTAKKHVEQDESEDAPGETSVTPVKRGRGRPRKSTTTAAPVKADAASGSAVKRGRGRPRKSAASPPRKAGKQVFDGIELKRAKTRETTGDVDADGEPDDEAPAVPNGETSSLGSSNKENNPELAFTAPEEIVAAEAVSAQMSLVDAINLSNNPA</sequence>